<evidence type="ECO:0000256" key="5">
    <source>
        <dbReference type="ARBA" id="ARBA00022833"/>
    </source>
</evidence>
<dbReference type="InterPro" id="IPR001915">
    <property type="entry name" value="Peptidase_M48"/>
</dbReference>
<proteinExistence type="predicted"/>
<sequence length="465" mass="50554">MGFRSILALIALLFVATACTSGNNLPQPGASEALPPQIEREVGPVYTSRDLQSLVDRVGRRVVADSRLPGSFRFYVLDDPIPNAHAISSGYVFVTRGLLALIEDEAELAAAFGHELGHIELKHAAQRERVRRDVTDAAVKAAIASGSVSVGRSVARDGLLALRRYSRDQELEADRVGLGYLVHAGYRGDAMATLIEKLQLQARLEDEIMGPSSDTADRSALSTHPNPEQRLAALQTLPAARQRGDSGREPYLTAVEGMSVDDSPEEGFVRGSSFLHPVMRLAFTAPSDFRLFNAHDGVLGVGRGRSLMFFSCTDEEVPGRLDVWMRNELKPTPVNIQATEIGGAEAAIGSRPRGSDTSLAQIRYVLIRRGQGICYFNLLSDGPDRDRQIEAMVAATRSFHTLSEAEAAALQPLRLHVVPSAGTSPEALAARMPYRDYKMDRLLTLNGVDQPAALMRLPQVKIVQP</sequence>
<evidence type="ECO:0000256" key="7">
    <source>
        <dbReference type="SAM" id="SignalP"/>
    </source>
</evidence>
<dbReference type="PANTHER" id="PTHR22726:SF1">
    <property type="entry name" value="METALLOENDOPEPTIDASE OMA1, MITOCHONDRIAL"/>
    <property type="match status" value="1"/>
</dbReference>
<feature type="domain" description="Peptidase M48" evidence="8">
    <location>
        <begin position="55"/>
        <end position="236"/>
    </location>
</feature>
<evidence type="ECO:0000313" key="9">
    <source>
        <dbReference type="EMBL" id="SKA03283.1"/>
    </source>
</evidence>
<dbReference type="RefSeq" id="WP_170920969.1">
    <property type="nucleotide sequence ID" value="NZ_FUWJ01000003.1"/>
</dbReference>
<dbReference type="PANTHER" id="PTHR22726">
    <property type="entry name" value="METALLOENDOPEPTIDASE OMA1"/>
    <property type="match status" value="1"/>
</dbReference>
<evidence type="ECO:0000313" key="10">
    <source>
        <dbReference type="Proteomes" id="UP000190092"/>
    </source>
</evidence>
<organism evidence="9 10">
    <name type="scientific">Enhydrobacter aerosaccus</name>
    <dbReference type="NCBI Taxonomy" id="225324"/>
    <lineage>
        <taxon>Bacteria</taxon>
        <taxon>Pseudomonadati</taxon>
        <taxon>Pseudomonadota</taxon>
        <taxon>Alphaproteobacteria</taxon>
        <taxon>Hyphomicrobiales</taxon>
        <taxon>Enhydrobacter</taxon>
    </lineage>
</organism>
<accession>A0A1T4QHM0</accession>
<feature type="signal peptide" evidence="7">
    <location>
        <begin position="1"/>
        <end position="20"/>
    </location>
</feature>
<dbReference type="STRING" id="225324.SAMN02745126_03238"/>
<gene>
    <name evidence="9" type="ORF">SAMN02745126_03238</name>
</gene>
<evidence type="ECO:0000256" key="2">
    <source>
        <dbReference type="ARBA" id="ARBA00022670"/>
    </source>
</evidence>
<keyword evidence="7" id="KW-0732">Signal</keyword>
<keyword evidence="5" id="KW-0862">Zinc</keyword>
<comment type="cofactor">
    <cofactor evidence="1">
        <name>Zn(2+)</name>
        <dbReference type="ChEBI" id="CHEBI:29105"/>
    </cofactor>
</comment>
<evidence type="ECO:0000259" key="8">
    <source>
        <dbReference type="Pfam" id="PF01435"/>
    </source>
</evidence>
<dbReference type="EMBL" id="FUWJ01000003">
    <property type="protein sequence ID" value="SKA03283.1"/>
    <property type="molecule type" value="Genomic_DNA"/>
</dbReference>
<dbReference type="GO" id="GO:0051603">
    <property type="term" value="P:proteolysis involved in protein catabolic process"/>
    <property type="evidence" value="ECO:0007669"/>
    <property type="project" value="TreeGrafter"/>
</dbReference>
<dbReference type="GO" id="GO:0004222">
    <property type="term" value="F:metalloendopeptidase activity"/>
    <property type="evidence" value="ECO:0007669"/>
    <property type="project" value="InterPro"/>
</dbReference>
<dbReference type="Proteomes" id="UP000190092">
    <property type="component" value="Unassembled WGS sequence"/>
</dbReference>
<dbReference type="GO" id="GO:0046872">
    <property type="term" value="F:metal ion binding"/>
    <property type="evidence" value="ECO:0007669"/>
    <property type="project" value="UniProtKB-KW"/>
</dbReference>
<evidence type="ECO:0000256" key="4">
    <source>
        <dbReference type="ARBA" id="ARBA00022801"/>
    </source>
</evidence>
<dbReference type="PROSITE" id="PS51257">
    <property type="entry name" value="PROKAR_LIPOPROTEIN"/>
    <property type="match status" value="1"/>
</dbReference>
<dbReference type="InterPro" id="IPR051156">
    <property type="entry name" value="Mito/Outer_Membr_Metalloprot"/>
</dbReference>
<keyword evidence="10" id="KW-1185">Reference proteome</keyword>
<keyword evidence="3" id="KW-0479">Metal-binding</keyword>
<dbReference type="Pfam" id="PF01435">
    <property type="entry name" value="Peptidase_M48"/>
    <property type="match status" value="1"/>
</dbReference>
<name>A0A1T4QHM0_9HYPH</name>
<reference evidence="10" key="1">
    <citation type="submission" date="2017-02" db="EMBL/GenBank/DDBJ databases">
        <authorList>
            <person name="Varghese N."/>
            <person name="Submissions S."/>
        </authorList>
    </citation>
    <scope>NUCLEOTIDE SEQUENCE [LARGE SCALE GENOMIC DNA]</scope>
    <source>
        <strain evidence="10">ATCC 27094</strain>
    </source>
</reference>
<keyword evidence="6" id="KW-0482">Metalloprotease</keyword>
<dbReference type="AlphaFoldDB" id="A0A1T4QHM0"/>
<dbReference type="Gene3D" id="3.30.2010.10">
    <property type="entry name" value="Metalloproteases ('zincins'), catalytic domain"/>
    <property type="match status" value="1"/>
</dbReference>
<evidence type="ECO:0000256" key="6">
    <source>
        <dbReference type="ARBA" id="ARBA00023049"/>
    </source>
</evidence>
<evidence type="ECO:0000256" key="3">
    <source>
        <dbReference type="ARBA" id="ARBA00022723"/>
    </source>
</evidence>
<keyword evidence="2 9" id="KW-0645">Protease</keyword>
<evidence type="ECO:0000256" key="1">
    <source>
        <dbReference type="ARBA" id="ARBA00001947"/>
    </source>
</evidence>
<dbReference type="GO" id="GO:0016020">
    <property type="term" value="C:membrane"/>
    <property type="evidence" value="ECO:0007669"/>
    <property type="project" value="TreeGrafter"/>
</dbReference>
<protein>
    <submittedName>
        <fullName evidence="9">Putative Zn-dependent protease</fullName>
    </submittedName>
</protein>
<keyword evidence="4" id="KW-0378">Hydrolase</keyword>
<feature type="chain" id="PRO_5013318453" evidence="7">
    <location>
        <begin position="21"/>
        <end position="465"/>
    </location>
</feature>